<evidence type="ECO:0000256" key="1">
    <source>
        <dbReference type="SAM" id="Phobius"/>
    </source>
</evidence>
<feature type="transmembrane region" description="Helical" evidence="1">
    <location>
        <begin position="344"/>
        <end position="369"/>
    </location>
</feature>
<organism evidence="2 3">
    <name type="scientific">Halarcobacter mediterraneus</name>
    <dbReference type="NCBI Taxonomy" id="2023153"/>
    <lineage>
        <taxon>Bacteria</taxon>
        <taxon>Pseudomonadati</taxon>
        <taxon>Campylobacterota</taxon>
        <taxon>Epsilonproteobacteria</taxon>
        <taxon>Campylobacterales</taxon>
        <taxon>Arcobacteraceae</taxon>
        <taxon>Halarcobacter</taxon>
    </lineage>
</organism>
<dbReference type="Proteomes" id="UP000289718">
    <property type="component" value="Unassembled WGS sequence"/>
</dbReference>
<dbReference type="InterPro" id="IPR005625">
    <property type="entry name" value="PepSY-ass_TM"/>
</dbReference>
<dbReference type="EMBL" id="NXIE01000001">
    <property type="protein sequence ID" value="RXK14483.1"/>
    <property type="molecule type" value="Genomic_DNA"/>
</dbReference>
<feature type="transmembrane region" description="Helical" evidence="1">
    <location>
        <begin position="186"/>
        <end position="208"/>
    </location>
</feature>
<feature type="transmembrane region" description="Helical" evidence="1">
    <location>
        <begin position="140"/>
        <end position="164"/>
    </location>
</feature>
<dbReference type="Pfam" id="PF03929">
    <property type="entry name" value="PepSY_TM"/>
    <property type="match status" value="1"/>
</dbReference>
<keyword evidence="3" id="KW-1185">Reference proteome</keyword>
<keyword evidence="1" id="KW-0472">Membrane</keyword>
<feature type="transmembrane region" description="Helical" evidence="1">
    <location>
        <begin position="480"/>
        <end position="501"/>
    </location>
</feature>
<comment type="caution">
    <text evidence="2">The sequence shown here is derived from an EMBL/GenBank/DDBJ whole genome shotgun (WGS) entry which is preliminary data.</text>
</comment>
<protein>
    <submittedName>
        <fullName evidence="2">ABC transporter permease</fullName>
    </submittedName>
</protein>
<dbReference type="RefSeq" id="WP_129060623.1">
    <property type="nucleotide sequence ID" value="NZ_NXIE01000001.1"/>
</dbReference>
<gene>
    <name evidence="2" type="ORF">CP965_03270</name>
</gene>
<evidence type="ECO:0000313" key="2">
    <source>
        <dbReference type="EMBL" id="RXK14483.1"/>
    </source>
</evidence>
<feature type="transmembrane region" description="Helical" evidence="1">
    <location>
        <begin position="20"/>
        <end position="44"/>
    </location>
</feature>
<proteinExistence type="predicted"/>
<dbReference type="PANTHER" id="PTHR34219:SF9">
    <property type="entry name" value="IRON-REGULATED INNER MEMBRANE PROTEIN"/>
    <property type="match status" value="1"/>
</dbReference>
<accession>A0A4Q1AYN4</accession>
<evidence type="ECO:0000313" key="3">
    <source>
        <dbReference type="Proteomes" id="UP000289718"/>
    </source>
</evidence>
<feature type="transmembrane region" description="Helical" evidence="1">
    <location>
        <begin position="450"/>
        <end position="468"/>
    </location>
</feature>
<keyword evidence="1" id="KW-1133">Transmembrane helix</keyword>
<dbReference type="PANTHER" id="PTHR34219">
    <property type="entry name" value="IRON-REGULATED INNER MEMBRANE PROTEIN-RELATED"/>
    <property type="match status" value="1"/>
</dbReference>
<feature type="transmembrane region" description="Helical" evidence="1">
    <location>
        <begin position="419"/>
        <end position="438"/>
    </location>
</feature>
<feature type="transmembrane region" description="Helical" evidence="1">
    <location>
        <begin position="389"/>
        <end position="407"/>
    </location>
</feature>
<sequence>MKNQLDKLLKQRLQAVHSIVGINLSILLYIITFFGIFTIFLPYIQIWEKPSRHIENVNLYKIDYEEILNYVTDKSELKEINPINIILPGYMQDPVIKINTRFKEDLLFNPKTKEKIQDEKNSKLANFLNELHYGAPLKKIGSYIFGLTAVGGMFLILGGIWLIIKVKYKKNSKSTTSKFSKWHRKIFIWIFIPFIIILLTGAIMKIGYELSSPMTYLSSKGETTKVWKIIGPSLFPKESNINKNNRTTKMLSLNKLIKKAKEINPNINYQKITLINWGDSSAIAKIEGYNPYIPFFNGLSNIPSVTLSGATGEMINQKNVFDRKWTNILYDTTFFLHILREVDIFTRLLTAFFMFLCILGLGFGILLYLEKKARKFPLNIPVYNGFGKFCLSGMIGVIPATGLLFFLQWLLPFDMENRFLIQKGLFAIFWIGTLTWAFYRINSYQAAKEFLYIGALFFVLSPFIHFYNSGFNPYELYTQNMINILSVDIGLFIFGALLYFVAKKLPSQRKTVQEFWAKRL</sequence>
<keyword evidence="1" id="KW-0812">Transmembrane</keyword>
<name>A0A4Q1AYN4_9BACT</name>
<dbReference type="AlphaFoldDB" id="A0A4Q1AYN4"/>
<reference evidence="2 3" key="1">
    <citation type="submission" date="2017-09" db="EMBL/GenBank/DDBJ databases">
        <title>Genomics of the genus Arcobacter.</title>
        <authorList>
            <person name="Perez-Cataluna A."/>
            <person name="Figueras M.J."/>
            <person name="Salas-Masso N."/>
        </authorList>
    </citation>
    <scope>NUCLEOTIDE SEQUENCE [LARGE SCALE GENOMIC DNA]</scope>
    <source>
        <strain evidence="2 3">F156-34</strain>
    </source>
</reference>